<organism evidence="3 4">
    <name type="scientific">Neomicrococcus lactis</name>
    <dbReference type="NCBI Taxonomy" id="732241"/>
    <lineage>
        <taxon>Bacteria</taxon>
        <taxon>Bacillati</taxon>
        <taxon>Actinomycetota</taxon>
        <taxon>Actinomycetes</taxon>
        <taxon>Micrococcales</taxon>
        <taxon>Micrococcaceae</taxon>
        <taxon>Neomicrococcus</taxon>
    </lineage>
</organism>
<dbReference type="RefSeq" id="WP_183641558.1">
    <property type="nucleotide sequence ID" value="NZ_JACHBL010000001.1"/>
</dbReference>
<dbReference type="GO" id="GO:0000271">
    <property type="term" value="P:polysaccharide biosynthetic process"/>
    <property type="evidence" value="ECO:0007669"/>
    <property type="project" value="TreeGrafter"/>
</dbReference>
<dbReference type="GO" id="GO:0016747">
    <property type="term" value="F:acyltransferase activity, transferring groups other than amino-acyl groups"/>
    <property type="evidence" value="ECO:0007669"/>
    <property type="project" value="InterPro"/>
</dbReference>
<feature type="transmembrane region" description="Helical" evidence="1">
    <location>
        <begin position="144"/>
        <end position="169"/>
    </location>
</feature>
<dbReference type="Pfam" id="PF01757">
    <property type="entry name" value="Acyl_transf_3"/>
    <property type="match status" value="1"/>
</dbReference>
<reference evidence="3 4" key="1">
    <citation type="submission" date="2020-08" db="EMBL/GenBank/DDBJ databases">
        <title>Sequencing the genomes of 1000 actinobacteria strains.</title>
        <authorList>
            <person name="Klenk H.-P."/>
        </authorList>
    </citation>
    <scope>NUCLEOTIDE SEQUENCE [LARGE SCALE GENOMIC DNA]</scope>
    <source>
        <strain evidence="3 4">DSM 23694</strain>
    </source>
</reference>
<feature type="transmembrane region" description="Helical" evidence="1">
    <location>
        <begin position="307"/>
        <end position="329"/>
    </location>
</feature>
<proteinExistence type="predicted"/>
<evidence type="ECO:0000256" key="1">
    <source>
        <dbReference type="SAM" id="Phobius"/>
    </source>
</evidence>
<evidence type="ECO:0000259" key="2">
    <source>
        <dbReference type="Pfam" id="PF01757"/>
    </source>
</evidence>
<keyword evidence="1" id="KW-0472">Membrane</keyword>
<dbReference type="PANTHER" id="PTHR23028">
    <property type="entry name" value="ACETYLTRANSFERASE"/>
    <property type="match status" value="1"/>
</dbReference>
<dbReference type="GO" id="GO:0016020">
    <property type="term" value="C:membrane"/>
    <property type="evidence" value="ECO:0007669"/>
    <property type="project" value="TreeGrafter"/>
</dbReference>
<sequence>MNLGTALADRNNALNFVRLVLASLVIVAHTTPIMGIPDPTGHLLTELGNWAVNGFFIASGYLITGSRLRSNWWSYLWRRILRIFPAYWVALLVVAFVLAPMVAAFTPDNLVVKSALGFPIRNALLWQVQDEVANTLTSLPIPHVWLGTAWTLFYEFVAYLLLGSFLSIAWVRRNGLLAMGFLTAVLVGLTVAMRAASGASPDSIENFIRLGAYFAVGSVAFFGKNWVRVNSTLILISAVTIVLLWNLAGWDKAGWFAHIPLTYLVLGLGASLPIRLGASNDISYGIYLYGWPSQQLVVLLLGTSAGIFGHIVIALLVASVTACASWHLVEKPSLRFSRFVR</sequence>
<dbReference type="PANTHER" id="PTHR23028:SF53">
    <property type="entry name" value="ACYL_TRANSF_3 DOMAIN-CONTAINING PROTEIN"/>
    <property type="match status" value="1"/>
</dbReference>
<evidence type="ECO:0000313" key="3">
    <source>
        <dbReference type="EMBL" id="MBB5598174.1"/>
    </source>
</evidence>
<keyword evidence="1" id="KW-1133">Transmembrane helix</keyword>
<feature type="transmembrane region" description="Helical" evidence="1">
    <location>
        <begin position="12"/>
        <end position="35"/>
    </location>
</feature>
<protein>
    <submittedName>
        <fullName evidence="3">Peptidoglycan/LPS O-acetylase OafA/YrhL</fullName>
    </submittedName>
</protein>
<feature type="transmembrane region" description="Helical" evidence="1">
    <location>
        <begin position="230"/>
        <end position="248"/>
    </location>
</feature>
<dbReference type="Proteomes" id="UP000523863">
    <property type="component" value="Unassembled WGS sequence"/>
</dbReference>
<evidence type="ECO:0000313" key="4">
    <source>
        <dbReference type="Proteomes" id="UP000523863"/>
    </source>
</evidence>
<dbReference type="EMBL" id="JACHBL010000001">
    <property type="protein sequence ID" value="MBB5598174.1"/>
    <property type="molecule type" value="Genomic_DNA"/>
</dbReference>
<feature type="domain" description="Acyltransferase 3" evidence="2">
    <location>
        <begin position="11"/>
        <end position="323"/>
    </location>
</feature>
<dbReference type="AlphaFoldDB" id="A0A7W9DB50"/>
<feature type="transmembrane region" description="Helical" evidence="1">
    <location>
        <begin position="254"/>
        <end position="272"/>
    </location>
</feature>
<name>A0A7W9DB50_9MICC</name>
<feature type="transmembrane region" description="Helical" evidence="1">
    <location>
        <begin position="207"/>
        <end position="223"/>
    </location>
</feature>
<gene>
    <name evidence="3" type="ORF">BKA12_001254</name>
</gene>
<feature type="transmembrane region" description="Helical" evidence="1">
    <location>
        <begin position="85"/>
        <end position="106"/>
    </location>
</feature>
<keyword evidence="1" id="KW-0812">Transmembrane</keyword>
<accession>A0A7W9DB50</accession>
<comment type="caution">
    <text evidence="3">The sequence shown here is derived from an EMBL/GenBank/DDBJ whole genome shotgun (WGS) entry which is preliminary data.</text>
</comment>
<feature type="transmembrane region" description="Helical" evidence="1">
    <location>
        <begin position="176"/>
        <end position="195"/>
    </location>
</feature>
<feature type="transmembrane region" description="Helical" evidence="1">
    <location>
        <begin position="47"/>
        <end position="64"/>
    </location>
</feature>
<keyword evidence="4" id="KW-1185">Reference proteome</keyword>
<dbReference type="InterPro" id="IPR050879">
    <property type="entry name" value="Acyltransferase_3"/>
</dbReference>
<dbReference type="InterPro" id="IPR002656">
    <property type="entry name" value="Acyl_transf_3_dom"/>
</dbReference>